<gene>
    <name evidence="1" type="ORF">METZ01_LOCUS409752</name>
</gene>
<dbReference type="AlphaFoldDB" id="A0A382WFK7"/>
<evidence type="ECO:0000313" key="1">
    <source>
        <dbReference type="EMBL" id="SVD56898.1"/>
    </source>
</evidence>
<protein>
    <submittedName>
        <fullName evidence="1">Uncharacterized protein</fullName>
    </submittedName>
</protein>
<sequence length="57" mass="6940">MLYFFYNLCKKVLRGKMFSTFEILIMADLYCKKDLLGSFNGQNEKMTQLYLKYYKNM</sequence>
<organism evidence="1">
    <name type="scientific">marine metagenome</name>
    <dbReference type="NCBI Taxonomy" id="408172"/>
    <lineage>
        <taxon>unclassified sequences</taxon>
        <taxon>metagenomes</taxon>
        <taxon>ecological metagenomes</taxon>
    </lineage>
</organism>
<dbReference type="EMBL" id="UINC01159037">
    <property type="protein sequence ID" value="SVD56898.1"/>
    <property type="molecule type" value="Genomic_DNA"/>
</dbReference>
<proteinExistence type="predicted"/>
<name>A0A382WFK7_9ZZZZ</name>
<accession>A0A382WFK7</accession>
<reference evidence="1" key="1">
    <citation type="submission" date="2018-05" db="EMBL/GenBank/DDBJ databases">
        <authorList>
            <person name="Lanie J.A."/>
            <person name="Ng W.-L."/>
            <person name="Kazmierczak K.M."/>
            <person name="Andrzejewski T.M."/>
            <person name="Davidsen T.M."/>
            <person name="Wayne K.J."/>
            <person name="Tettelin H."/>
            <person name="Glass J.I."/>
            <person name="Rusch D."/>
            <person name="Podicherti R."/>
            <person name="Tsui H.-C.T."/>
            <person name="Winkler M.E."/>
        </authorList>
    </citation>
    <scope>NUCLEOTIDE SEQUENCE</scope>
</reference>